<evidence type="ECO:0000259" key="7">
    <source>
        <dbReference type="Pfam" id="PF13249"/>
    </source>
</evidence>
<dbReference type="InterPro" id="IPR018333">
    <property type="entry name" value="Squalene_cyclase"/>
</dbReference>
<keyword evidence="3 4" id="KW-0413">Isomerase</keyword>
<dbReference type="AlphaFoldDB" id="A0A2X0MN41"/>
<feature type="region of interest" description="Disordered" evidence="5">
    <location>
        <begin position="1"/>
        <end position="30"/>
    </location>
</feature>
<feature type="compositionally biased region" description="Basic and acidic residues" evidence="5">
    <location>
        <begin position="1"/>
        <end position="12"/>
    </location>
</feature>
<dbReference type="InterPro" id="IPR032697">
    <property type="entry name" value="SQ_cyclase_N"/>
</dbReference>
<organism evidence="8 9">
    <name type="scientific">Microbotryum silenes-dioicae</name>
    <dbReference type="NCBI Taxonomy" id="796604"/>
    <lineage>
        <taxon>Eukaryota</taxon>
        <taxon>Fungi</taxon>
        <taxon>Dikarya</taxon>
        <taxon>Basidiomycota</taxon>
        <taxon>Pucciniomycotina</taxon>
        <taxon>Microbotryomycetes</taxon>
        <taxon>Microbotryales</taxon>
        <taxon>Microbotryaceae</taxon>
        <taxon>Microbotryum</taxon>
    </lineage>
</organism>
<dbReference type="CDD" id="cd02892">
    <property type="entry name" value="SQCY_1"/>
    <property type="match status" value="1"/>
</dbReference>
<evidence type="ECO:0000256" key="2">
    <source>
        <dbReference type="ARBA" id="ARBA00022737"/>
    </source>
</evidence>
<evidence type="ECO:0000256" key="3">
    <source>
        <dbReference type="ARBA" id="ARBA00023235"/>
    </source>
</evidence>
<dbReference type="SUPFAM" id="SSF48239">
    <property type="entry name" value="Terpenoid cyclases/Protein prenyltransferases"/>
    <property type="match status" value="2"/>
</dbReference>
<feature type="domain" description="Squalene cyclase N-terminal" evidence="7">
    <location>
        <begin position="104"/>
        <end position="393"/>
    </location>
</feature>
<evidence type="ECO:0000256" key="4">
    <source>
        <dbReference type="RuleBase" id="RU362003"/>
    </source>
</evidence>
<dbReference type="PANTHER" id="PTHR11764">
    <property type="entry name" value="TERPENE CYCLASE/MUTASE FAMILY MEMBER"/>
    <property type="match status" value="1"/>
</dbReference>
<proteinExistence type="inferred from homology"/>
<name>A0A2X0MN41_9BASI</name>
<evidence type="ECO:0000313" key="9">
    <source>
        <dbReference type="Proteomes" id="UP000249464"/>
    </source>
</evidence>
<dbReference type="GO" id="GO:0005811">
    <property type="term" value="C:lipid droplet"/>
    <property type="evidence" value="ECO:0007669"/>
    <property type="project" value="InterPro"/>
</dbReference>
<comment type="similarity">
    <text evidence="1 4">Belongs to the terpene cyclase/mutase family.</text>
</comment>
<dbReference type="InterPro" id="IPR008930">
    <property type="entry name" value="Terpenoid_cyclase/PrenylTrfase"/>
</dbReference>
<keyword evidence="9" id="KW-1185">Reference proteome</keyword>
<dbReference type="NCBIfam" id="TIGR01787">
    <property type="entry name" value="squalene_cyclas"/>
    <property type="match status" value="1"/>
</dbReference>
<dbReference type="STRING" id="796604.A0A2X0MN41"/>
<dbReference type="FunFam" id="1.50.10.20:FF:000002">
    <property type="entry name" value="Terpene cyclase/mutase family member"/>
    <property type="match status" value="1"/>
</dbReference>
<dbReference type="Gene3D" id="1.50.10.20">
    <property type="match status" value="2"/>
</dbReference>
<accession>A0A2X0MN41</accession>
<gene>
    <name evidence="8" type="primary">BQ5605_C021g09399</name>
    <name evidence="8" type="ORF">BQ5605_C021G09399</name>
</gene>
<dbReference type="InterPro" id="IPR002365">
    <property type="entry name" value="Terpene_synthase_CS"/>
</dbReference>
<evidence type="ECO:0000259" key="6">
    <source>
        <dbReference type="Pfam" id="PF13243"/>
    </source>
</evidence>
<dbReference type="EMBL" id="FQNC01000083">
    <property type="protein sequence ID" value="SGZ21668.1"/>
    <property type="molecule type" value="Genomic_DNA"/>
</dbReference>
<dbReference type="PROSITE" id="PS01074">
    <property type="entry name" value="TERPENE_SYNTHASES"/>
    <property type="match status" value="1"/>
</dbReference>
<dbReference type="PANTHER" id="PTHR11764:SF20">
    <property type="entry name" value="LANOSTEROL SYNTHASE"/>
    <property type="match status" value="1"/>
</dbReference>
<dbReference type="InterPro" id="IPR032696">
    <property type="entry name" value="SQ_cyclase_C"/>
</dbReference>
<evidence type="ECO:0000256" key="1">
    <source>
        <dbReference type="ARBA" id="ARBA00009755"/>
    </source>
</evidence>
<reference evidence="8 9" key="1">
    <citation type="submission" date="2016-11" db="EMBL/GenBank/DDBJ databases">
        <authorList>
            <person name="Jaros S."/>
            <person name="Januszkiewicz K."/>
            <person name="Wedrychowicz H."/>
        </authorList>
    </citation>
    <scope>NUCLEOTIDE SEQUENCE [LARGE SCALE GENOMIC DNA]</scope>
</reference>
<sequence>MATDRAKTERPRAGPLGATDPSRWRLDSSQDRHVWHYDRPQDSRSSAVYEAVWGPRPTEQLAAEQNDETKYWLELDVPAPQPPLEQPRGNPYKAAQNGFEFYKRIQASDGHWSGEYGGPLFLLPGIVIAMYVTKTPIPEEWKIEIARYLSNVQRTNGPGDEGWGIHIEAQSSVFGTGLNYVTLRLLGVDAEEPMMIRARATLHHLGGCTGIPSWGKFWLAILNVHSWSGLNPTPTELWLLPELLPIHPYRWWIHTRNVYIPMGYLNGRYFQADLDPLILSLRQEIYVEPYESIKWSSCRNNVCPIDLYAPHSAVANGLFAILNVYDRFAPAFIRNRGLARAYELIKMEDDNTSYQSVGPVSKAMHMICRWLEEGPDSDAFKAHLSCIRDFMWVSSQGMLMSGTNGSQLWDTSFIGQALVESNLALEPSNKKSLEKMLDWLDHSQIRENPPHFEKAYRHRTMGAWPFSTKEQGYTVSDCTAEGLKTVIMLQGLPGVKERVSKRRLCDAIDTILTMQNADGGFASYELIRGPHWLEWLNPAEVFGNIMTEYSYPECTTACVTALTIFKRKHPDYRADDIDRVSKRAIEYIHKKQRPDGSWYGSWAICFTYAGMFAIESLSLAGEHFDNSESVKRACEFLLSKQMEDGGWGESYKSCETEQYVQHAQSQVTQTAWGESNSPVQRAMTGADPWKIDFFTAVIGLITAQYPDTKPIRRGCRLIMSRQLPSGEWPQEAIEGVFNKNAAISYPNYKFAWTINALGQAWKYLGKEGW</sequence>
<evidence type="ECO:0000256" key="5">
    <source>
        <dbReference type="SAM" id="MobiDB-lite"/>
    </source>
</evidence>
<dbReference type="Pfam" id="PF13243">
    <property type="entry name" value="SQHop_cyclase_C"/>
    <property type="match status" value="1"/>
</dbReference>
<dbReference type="EC" id="5.4.99.-" evidence="4"/>
<dbReference type="GO" id="GO:0000250">
    <property type="term" value="F:lanosterol synthase activity"/>
    <property type="evidence" value="ECO:0007669"/>
    <property type="project" value="TreeGrafter"/>
</dbReference>
<dbReference type="Proteomes" id="UP000249464">
    <property type="component" value="Unassembled WGS sequence"/>
</dbReference>
<feature type="domain" description="Squalene cyclase C-terminal" evidence="6">
    <location>
        <begin position="406"/>
        <end position="673"/>
    </location>
</feature>
<evidence type="ECO:0000313" key="8">
    <source>
        <dbReference type="EMBL" id="SGZ21668.1"/>
    </source>
</evidence>
<dbReference type="GO" id="GO:0006696">
    <property type="term" value="P:ergosterol biosynthetic process"/>
    <property type="evidence" value="ECO:0007669"/>
    <property type="project" value="TreeGrafter"/>
</dbReference>
<dbReference type="Pfam" id="PF13249">
    <property type="entry name" value="SQHop_cyclase_N"/>
    <property type="match status" value="1"/>
</dbReference>
<dbReference type="SFLD" id="SFLDG01016">
    <property type="entry name" value="Prenyltransferase_Like_2"/>
    <property type="match status" value="1"/>
</dbReference>
<keyword evidence="2" id="KW-0677">Repeat</keyword>
<protein>
    <recommendedName>
        <fullName evidence="4">Terpene cyclase/mutase family member</fullName>
        <ecNumber evidence="4">5.4.99.-</ecNumber>
    </recommendedName>
</protein>
<dbReference type="GO" id="GO:0016104">
    <property type="term" value="P:triterpenoid biosynthetic process"/>
    <property type="evidence" value="ECO:0007669"/>
    <property type="project" value="InterPro"/>
</dbReference>